<sequence length="176" mass="19103">MPLILLLPLFLPLLLALAVLLMPLSMVQRYRRGRARRRVQPWVVSANAWLLAVSVLVFLAGAAAIGYWVADALRDAAVGLLVGILVGMAGLRLDRFEIQPEGLFRTPNRWLVLGLSLLLVLRIVLGIWLAWGDAQADTGALALITRGGLLAVGGVLLGFALATAWGLRARVSRLRR</sequence>
<dbReference type="EMBL" id="FUXP01000017">
    <property type="protein sequence ID" value="SKA26680.1"/>
    <property type="molecule type" value="Genomic_DNA"/>
</dbReference>
<feature type="transmembrane region" description="Helical" evidence="1">
    <location>
        <begin position="143"/>
        <end position="167"/>
    </location>
</feature>
<dbReference type="AlphaFoldDB" id="A0A1T4SEF2"/>
<evidence type="ECO:0008006" key="4">
    <source>
        <dbReference type="Google" id="ProtNLM"/>
    </source>
</evidence>
<evidence type="ECO:0000313" key="2">
    <source>
        <dbReference type="EMBL" id="SKA26680.1"/>
    </source>
</evidence>
<gene>
    <name evidence="2" type="ORF">SAMN02745674_02794</name>
</gene>
<evidence type="ECO:0000256" key="1">
    <source>
        <dbReference type="SAM" id="Phobius"/>
    </source>
</evidence>
<accession>A0A1T4SEF2</accession>
<evidence type="ECO:0000313" key="3">
    <source>
        <dbReference type="Proteomes" id="UP000190061"/>
    </source>
</evidence>
<keyword evidence="1" id="KW-1133">Transmembrane helix</keyword>
<feature type="transmembrane region" description="Helical" evidence="1">
    <location>
        <begin position="110"/>
        <end position="131"/>
    </location>
</feature>
<feature type="transmembrane region" description="Helical" evidence="1">
    <location>
        <begin position="76"/>
        <end position="94"/>
    </location>
</feature>
<keyword evidence="1" id="KW-0472">Membrane</keyword>
<dbReference type="Proteomes" id="UP000190061">
    <property type="component" value="Unassembled WGS sequence"/>
</dbReference>
<keyword evidence="3" id="KW-1185">Reference proteome</keyword>
<protein>
    <recommendedName>
        <fullName evidence="4">DUF1453 domain-containing protein</fullName>
    </recommendedName>
</protein>
<keyword evidence="1" id="KW-0812">Transmembrane</keyword>
<dbReference type="OrthoDB" id="6039765at2"/>
<feature type="transmembrane region" description="Helical" evidence="1">
    <location>
        <begin position="6"/>
        <end position="27"/>
    </location>
</feature>
<proteinExistence type="predicted"/>
<reference evidence="2 3" key="1">
    <citation type="submission" date="2017-02" db="EMBL/GenBank/DDBJ databases">
        <authorList>
            <person name="Peterson S.W."/>
        </authorList>
    </citation>
    <scope>NUCLEOTIDE SEQUENCE [LARGE SCALE GENOMIC DNA]</scope>
    <source>
        <strain evidence="2 3">DSM 21749</strain>
    </source>
</reference>
<name>A0A1T4SEF2_9GAMM</name>
<dbReference type="RefSeq" id="WP_078759319.1">
    <property type="nucleotide sequence ID" value="NZ_FUXP01000017.1"/>
</dbReference>
<organism evidence="2 3">
    <name type="scientific">Lysobacter spongiicola DSM 21749</name>
    <dbReference type="NCBI Taxonomy" id="1122188"/>
    <lineage>
        <taxon>Bacteria</taxon>
        <taxon>Pseudomonadati</taxon>
        <taxon>Pseudomonadota</taxon>
        <taxon>Gammaproteobacteria</taxon>
        <taxon>Lysobacterales</taxon>
        <taxon>Lysobacteraceae</taxon>
        <taxon>Novilysobacter</taxon>
    </lineage>
</organism>
<dbReference type="STRING" id="1122188.SAMN02745674_02794"/>
<feature type="transmembrane region" description="Helical" evidence="1">
    <location>
        <begin position="48"/>
        <end position="70"/>
    </location>
</feature>